<keyword evidence="7" id="KW-0411">Iron-sulfur</keyword>
<dbReference type="InterPro" id="IPR006657">
    <property type="entry name" value="MoPterin_dinucl-bd_dom"/>
</dbReference>
<dbReference type="AlphaFoldDB" id="A0A6J7NLG7"/>
<sequence length="405" mass="43674">MAAAEEWTMERAADVCGVDASEIVRFAELLTTIKPAMLRSGWGMERNRNGGSAYLAAYAVWALAGNFGSLGSGIVDSTSSAFPNKVTVEWPAGVPRPERKKLNMNRVGRALCGDRNEWPVQPRVLVIQGANPAVTSVDQVAMLEGLAREDVFTVLHEQVMTDTAVFADVILPATTHFEINDVVGSYGSFTAQRNARVIEPVGQSRSNGQVGQMLAEALGFSAEEFAATDEAIDELIEQSLCNGTQVKQPGEVRQFVNTFPSTDDSRMKLWGPFGALQGPRFVPLEDAKHPLTLITPATSFTVNSMLGDTLPPPAVIKLNPMDAELRGVTSGETVRVFNNRAELTIEVDVDATIRAGVCSIPKGLWRRSLNGGLTANAFAPDTYSDLSDGACFNDARVQVEKLRAN</sequence>
<evidence type="ECO:0000256" key="5">
    <source>
        <dbReference type="ARBA" id="ARBA00023002"/>
    </source>
</evidence>
<dbReference type="Gene3D" id="2.40.40.20">
    <property type="match status" value="1"/>
</dbReference>
<evidence type="ECO:0000313" key="10">
    <source>
        <dbReference type="EMBL" id="CAB4991572.1"/>
    </source>
</evidence>
<evidence type="ECO:0000259" key="9">
    <source>
        <dbReference type="Pfam" id="PF01568"/>
    </source>
</evidence>
<dbReference type="SUPFAM" id="SSF50692">
    <property type="entry name" value="ADC-like"/>
    <property type="match status" value="1"/>
</dbReference>
<dbReference type="GO" id="GO:0046872">
    <property type="term" value="F:metal ion binding"/>
    <property type="evidence" value="ECO:0007669"/>
    <property type="project" value="UniProtKB-KW"/>
</dbReference>
<dbReference type="InterPro" id="IPR050612">
    <property type="entry name" value="Prok_Mopterin_Oxidored"/>
</dbReference>
<comment type="similarity">
    <text evidence="2">Belongs to the prokaryotic molybdopterin-containing oxidoreductase family.</text>
</comment>
<dbReference type="InterPro" id="IPR006656">
    <property type="entry name" value="Mopterin_OxRdtase"/>
</dbReference>
<dbReference type="EMBL" id="CAFBOT010000118">
    <property type="protein sequence ID" value="CAB4991572.1"/>
    <property type="molecule type" value="Genomic_DNA"/>
</dbReference>
<keyword evidence="6" id="KW-0408">Iron</keyword>
<protein>
    <submittedName>
        <fullName evidence="10">Unannotated protein</fullName>
    </submittedName>
</protein>
<organism evidence="10">
    <name type="scientific">freshwater metagenome</name>
    <dbReference type="NCBI Taxonomy" id="449393"/>
    <lineage>
        <taxon>unclassified sequences</taxon>
        <taxon>metagenomes</taxon>
        <taxon>ecological metagenomes</taxon>
    </lineage>
</organism>
<evidence type="ECO:0000256" key="6">
    <source>
        <dbReference type="ARBA" id="ARBA00023004"/>
    </source>
</evidence>
<dbReference type="GO" id="GO:0043546">
    <property type="term" value="F:molybdopterin cofactor binding"/>
    <property type="evidence" value="ECO:0007669"/>
    <property type="project" value="InterPro"/>
</dbReference>
<accession>A0A6J7NLG7</accession>
<evidence type="ECO:0000256" key="7">
    <source>
        <dbReference type="ARBA" id="ARBA00023014"/>
    </source>
</evidence>
<name>A0A6J7NLG7_9ZZZZ</name>
<dbReference type="GO" id="GO:0051536">
    <property type="term" value="F:iron-sulfur cluster binding"/>
    <property type="evidence" value="ECO:0007669"/>
    <property type="project" value="UniProtKB-KW"/>
</dbReference>
<dbReference type="Gene3D" id="3.40.50.740">
    <property type="match status" value="1"/>
</dbReference>
<dbReference type="Gene3D" id="3.30.2070.10">
    <property type="entry name" value="Formate dehydrogenase/DMSO reductase"/>
    <property type="match status" value="1"/>
</dbReference>
<reference evidence="10" key="1">
    <citation type="submission" date="2020-05" db="EMBL/GenBank/DDBJ databases">
        <authorList>
            <person name="Chiriac C."/>
            <person name="Salcher M."/>
            <person name="Ghai R."/>
            <person name="Kavagutti S V."/>
        </authorList>
    </citation>
    <scope>NUCLEOTIDE SEQUENCE</scope>
</reference>
<proteinExistence type="inferred from homology"/>
<keyword evidence="5" id="KW-0560">Oxidoreductase</keyword>
<feature type="domain" description="Molybdopterin dinucleotide-binding" evidence="9">
    <location>
        <begin position="311"/>
        <end position="394"/>
    </location>
</feature>
<evidence type="ECO:0000256" key="3">
    <source>
        <dbReference type="ARBA" id="ARBA00022505"/>
    </source>
</evidence>
<dbReference type="Gene3D" id="3.40.228.10">
    <property type="entry name" value="Dimethylsulfoxide Reductase, domain 2"/>
    <property type="match status" value="1"/>
</dbReference>
<evidence type="ECO:0000256" key="4">
    <source>
        <dbReference type="ARBA" id="ARBA00022723"/>
    </source>
</evidence>
<evidence type="ECO:0000259" key="8">
    <source>
        <dbReference type="Pfam" id="PF00384"/>
    </source>
</evidence>
<dbReference type="Pfam" id="PF00384">
    <property type="entry name" value="Molybdopterin"/>
    <property type="match status" value="1"/>
</dbReference>
<gene>
    <name evidence="10" type="ORF">UFOPK4000_00729</name>
</gene>
<dbReference type="InterPro" id="IPR009010">
    <property type="entry name" value="Asp_de-COase-like_dom_sf"/>
</dbReference>
<dbReference type="PANTHER" id="PTHR43742">
    <property type="entry name" value="TRIMETHYLAMINE-N-OXIDE REDUCTASE"/>
    <property type="match status" value="1"/>
</dbReference>
<evidence type="ECO:0000256" key="1">
    <source>
        <dbReference type="ARBA" id="ARBA00001942"/>
    </source>
</evidence>
<evidence type="ECO:0000256" key="2">
    <source>
        <dbReference type="ARBA" id="ARBA00010312"/>
    </source>
</evidence>
<dbReference type="PROSITE" id="PS00490">
    <property type="entry name" value="MOLYBDOPTERIN_PROK_2"/>
    <property type="match status" value="1"/>
</dbReference>
<keyword evidence="4" id="KW-0479">Metal-binding</keyword>
<keyword evidence="3" id="KW-0500">Molybdenum</keyword>
<comment type="cofactor">
    <cofactor evidence="1">
        <name>Mo-bis(molybdopterin guanine dinucleotide)</name>
        <dbReference type="ChEBI" id="CHEBI:60539"/>
    </cofactor>
</comment>
<dbReference type="SUPFAM" id="SSF53706">
    <property type="entry name" value="Formate dehydrogenase/DMSO reductase, domains 1-3"/>
    <property type="match status" value="1"/>
</dbReference>
<feature type="domain" description="Molybdopterin oxidoreductase" evidence="8">
    <location>
        <begin position="34"/>
        <end position="216"/>
    </location>
</feature>
<dbReference type="PANTHER" id="PTHR43742:SF6">
    <property type="entry name" value="OXIDOREDUCTASE YYAE-RELATED"/>
    <property type="match status" value="1"/>
</dbReference>
<dbReference type="Pfam" id="PF01568">
    <property type="entry name" value="Molydop_binding"/>
    <property type="match status" value="1"/>
</dbReference>
<dbReference type="GO" id="GO:0016491">
    <property type="term" value="F:oxidoreductase activity"/>
    <property type="evidence" value="ECO:0007669"/>
    <property type="project" value="UniProtKB-KW"/>
</dbReference>
<dbReference type="InterPro" id="IPR006655">
    <property type="entry name" value="Mopterin_OxRdtase_prok_CS"/>
</dbReference>